<evidence type="ECO:0000256" key="2">
    <source>
        <dbReference type="ARBA" id="ARBA00022692"/>
    </source>
</evidence>
<feature type="domain" description="Mechanosensitive ion channel MscS" evidence="7">
    <location>
        <begin position="195"/>
        <end position="261"/>
    </location>
</feature>
<evidence type="ECO:0000256" key="1">
    <source>
        <dbReference type="ARBA" id="ARBA00004370"/>
    </source>
</evidence>
<feature type="region of interest" description="Disordered" evidence="5">
    <location>
        <begin position="362"/>
        <end position="385"/>
    </location>
</feature>
<name>A0ABW4N4J9_9CAUL</name>
<feature type="transmembrane region" description="Helical" evidence="6">
    <location>
        <begin position="173"/>
        <end position="192"/>
    </location>
</feature>
<dbReference type="RefSeq" id="WP_377282009.1">
    <property type="nucleotide sequence ID" value="NZ_JBHRSI010000005.1"/>
</dbReference>
<evidence type="ECO:0000313" key="8">
    <source>
        <dbReference type="EMBL" id="MFD1785052.1"/>
    </source>
</evidence>
<dbReference type="PANTHER" id="PTHR30566">
    <property type="entry name" value="YNAI-RELATED MECHANOSENSITIVE ION CHANNEL"/>
    <property type="match status" value="1"/>
</dbReference>
<dbReference type="Gene3D" id="1.10.287.1260">
    <property type="match status" value="1"/>
</dbReference>
<feature type="transmembrane region" description="Helical" evidence="6">
    <location>
        <begin position="146"/>
        <end position="167"/>
    </location>
</feature>
<protein>
    <submittedName>
        <fullName evidence="8">Mechanosensitive ion channel family protein</fullName>
    </submittedName>
</protein>
<dbReference type="InterPro" id="IPR023408">
    <property type="entry name" value="MscS_beta-dom_sf"/>
</dbReference>
<proteinExistence type="predicted"/>
<evidence type="ECO:0000259" key="7">
    <source>
        <dbReference type="Pfam" id="PF00924"/>
    </source>
</evidence>
<dbReference type="Pfam" id="PF00924">
    <property type="entry name" value="MS_channel_2nd"/>
    <property type="match status" value="1"/>
</dbReference>
<sequence length="385" mass="43089">MSPYEIVDRLIDQVGRQLGWPPWAFSLSLMALALVAALVLHEILVRLVRRAMRRADEFWRPLVVRTRRPGRWALVIAALAASSTIAPLPEAQAAGLRHLLLIAFIVLLGWTAYIALDIATALYMRRFRTDVADNLLARKHLTQVRILRRALIILIFIVTAGLALMTVSGVRQWGVSLLAAGGAASIIVGLALQPLLSNLIAGIQIAMTQPIRIDDAVVVEGEWGNIEEITATYVVIRIWDQRRLVLPLSYFLQKPFQNWTRETAELIGVVFLHVDYAAPVPAIRAKLEEIARASPLWDGRAAVLQVTELRERTMELRCLVSARNAGEAFDLRCEVREKLVAFLKDEHPEALPLERIEVRPREAAYDGDSRSFSARQTRPESTGRA</sequence>
<dbReference type="InterPro" id="IPR006685">
    <property type="entry name" value="MscS_channel_2nd"/>
</dbReference>
<reference evidence="9" key="1">
    <citation type="journal article" date="2019" name="Int. J. Syst. Evol. Microbiol.">
        <title>The Global Catalogue of Microorganisms (GCM) 10K type strain sequencing project: providing services to taxonomists for standard genome sequencing and annotation.</title>
        <authorList>
            <consortium name="The Broad Institute Genomics Platform"/>
            <consortium name="The Broad Institute Genome Sequencing Center for Infectious Disease"/>
            <person name="Wu L."/>
            <person name="Ma J."/>
        </authorList>
    </citation>
    <scope>NUCLEOTIDE SEQUENCE [LARGE SCALE GENOMIC DNA]</scope>
    <source>
        <strain evidence="9">DFY28</strain>
    </source>
</reference>
<dbReference type="InterPro" id="IPR010920">
    <property type="entry name" value="LSM_dom_sf"/>
</dbReference>
<gene>
    <name evidence="8" type="ORF">ACFSC0_16740</name>
</gene>
<feature type="transmembrane region" description="Helical" evidence="6">
    <location>
        <begin position="100"/>
        <end position="125"/>
    </location>
</feature>
<feature type="transmembrane region" description="Helical" evidence="6">
    <location>
        <begin position="23"/>
        <end position="48"/>
    </location>
</feature>
<keyword evidence="2 6" id="KW-0812">Transmembrane</keyword>
<evidence type="ECO:0000256" key="3">
    <source>
        <dbReference type="ARBA" id="ARBA00022989"/>
    </source>
</evidence>
<keyword evidence="3 6" id="KW-1133">Transmembrane helix</keyword>
<evidence type="ECO:0000256" key="4">
    <source>
        <dbReference type="ARBA" id="ARBA00023136"/>
    </source>
</evidence>
<comment type="subcellular location">
    <subcellularLocation>
        <location evidence="1">Membrane</location>
    </subcellularLocation>
</comment>
<comment type="caution">
    <text evidence="8">The sequence shown here is derived from an EMBL/GenBank/DDBJ whole genome shotgun (WGS) entry which is preliminary data.</text>
</comment>
<dbReference type="PANTHER" id="PTHR30566:SF25">
    <property type="entry name" value="INNER MEMBRANE PROTEIN"/>
    <property type="match status" value="1"/>
</dbReference>
<feature type="transmembrane region" description="Helical" evidence="6">
    <location>
        <begin position="69"/>
        <end position="88"/>
    </location>
</feature>
<evidence type="ECO:0000313" key="9">
    <source>
        <dbReference type="Proteomes" id="UP001597237"/>
    </source>
</evidence>
<accession>A0ABW4N4J9</accession>
<dbReference type="SUPFAM" id="SSF50182">
    <property type="entry name" value="Sm-like ribonucleoproteins"/>
    <property type="match status" value="1"/>
</dbReference>
<dbReference type="Gene3D" id="2.30.30.60">
    <property type="match status" value="1"/>
</dbReference>
<dbReference type="EMBL" id="JBHUEY010000006">
    <property type="protein sequence ID" value="MFD1785052.1"/>
    <property type="molecule type" value="Genomic_DNA"/>
</dbReference>
<keyword evidence="4 6" id="KW-0472">Membrane</keyword>
<dbReference type="Proteomes" id="UP001597237">
    <property type="component" value="Unassembled WGS sequence"/>
</dbReference>
<evidence type="ECO:0000256" key="5">
    <source>
        <dbReference type="SAM" id="MobiDB-lite"/>
    </source>
</evidence>
<organism evidence="8 9">
    <name type="scientific">Phenylobacterium terrae</name>
    <dbReference type="NCBI Taxonomy" id="2665495"/>
    <lineage>
        <taxon>Bacteria</taxon>
        <taxon>Pseudomonadati</taxon>
        <taxon>Pseudomonadota</taxon>
        <taxon>Alphaproteobacteria</taxon>
        <taxon>Caulobacterales</taxon>
        <taxon>Caulobacteraceae</taxon>
        <taxon>Phenylobacterium</taxon>
    </lineage>
</organism>
<evidence type="ECO:0000256" key="6">
    <source>
        <dbReference type="SAM" id="Phobius"/>
    </source>
</evidence>
<keyword evidence="9" id="KW-1185">Reference proteome</keyword>